<evidence type="ECO:0000313" key="2">
    <source>
        <dbReference type="Proteomes" id="UP000005446"/>
    </source>
</evidence>
<accession>H0EG19</accession>
<sequence length="117" mass="13495">MEFSYNLFRDFERLWNFDSLVCDLIGYADQRARATDQQVEGTKRQVEDIEHPVENCSPGHEITHGMLVEFSTAMALHMIGVQNCYRSGQFKSLARQRKLRLFCGFTGQDTQVLLCQA</sequence>
<dbReference type="InParanoid" id="H0EG19"/>
<dbReference type="OrthoDB" id="185373at2759"/>
<evidence type="ECO:0000313" key="1">
    <source>
        <dbReference type="EMBL" id="EHL02633.1"/>
    </source>
</evidence>
<organism evidence="1 2">
    <name type="scientific">Glarea lozoyensis (strain ATCC 74030 / MF5533)</name>
    <dbReference type="NCBI Taxonomy" id="1104152"/>
    <lineage>
        <taxon>Eukaryota</taxon>
        <taxon>Fungi</taxon>
        <taxon>Dikarya</taxon>
        <taxon>Ascomycota</taxon>
        <taxon>Pezizomycotina</taxon>
        <taxon>Leotiomycetes</taxon>
        <taxon>Helotiales</taxon>
        <taxon>Helotiaceae</taxon>
        <taxon>Glarea</taxon>
    </lineage>
</organism>
<comment type="caution">
    <text evidence="1">The sequence shown here is derived from an EMBL/GenBank/DDBJ whole genome shotgun (WGS) entry which is preliminary data.</text>
</comment>
<name>H0EG19_GLAL7</name>
<dbReference type="AlphaFoldDB" id="H0EG19"/>
<gene>
    <name evidence="1" type="ORF">M7I_1427</name>
</gene>
<dbReference type="EMBL" id="AGUE01000021">
    <property type="protein sequence ID" value="EHL02633.1"/>
    <property type="molecule type" value="Genomic_DNA"/>
</dbReference>
<keyword evidence="2" id="KW-1185">Reference proteome</keyword>
<dbReference type="Proteomes" id="UP000005446">
    <property type="component" value="Unassembled WGS sequence"/>
</dbReference>
<protein>
    <submittedName>
        <fullName evidence="1">Uncharacterized protein</fullName>
    </submittedName>
</protein>
<dbReference type="HOGENOM" id="CLU_2085070_0_0_1"/>
<proteinExistence type="predicted"/>
<reference evidence="1 2" key="1">
    <citation type="journal article" date="2012" name="Eukaryot. Cell">
        <title>Genome sequence of the fungus Glarea lozoyensis: the first genome sequence of a species from the Helotiaceae family.</title>
        <authorList>
            <person name="Youssar L."/>
            <person name="Gruening B.A."/>
            <person name="Erxleben A."/>
            <person name="Guenther S."/>
            <person name="Huettel W."/>
        </authorList>
    </citation>
    <scope>NUCLEOTIDE SEQUENCE [LARGE SCALE GENOMIC DNA]</scope>
    <source>
        <strain evidence="2">ATCC 74030 / MF5533</strain>
    </source>
</reference>